<evidence type="ECO:0000313" key="1">
    <source>
        <dbReference type="EMBL" id="QOV18916.1"/>
    </source>
</evidence>
<accession>A0A7M2RF06</accession>
<dbReference type="KEGG" id="bliq:INP51_13115"/>
<keyword evidence="2" id="KW-1185">Reference proteome</keyword>
<protein>
    <submittedName>
        <fullName evidence="1">Uncharacterized protein</fullName>
    </submittedName>
</protein>
<dbReference type="AlphaFoldDB" id="A0A7M2RF06"/>
<proteinExistence type="predicted"/>
<name>A0A7M2RF06_9FIRM</name>
<sequence>MIVNADITIFNVRVDADRLEAFTQTNINGVSLYAAYGTNGDGGQRKEKLTFKIRIPISADIEEGKSYVPEEEFKALTDDEVRKHWTLQKGCYIIRGHPEERIQNMEQLRAYPGGYITVKEYADNTSRGSAAIKHWRIGGM</sequence>
<evidence type="ECO:0000313" key="2">
    <source>
        <dbReference type="Proteomes" id="UP000593601"/>
    </source>
</evidence>
<dbReference type="EMBL" id="CP063304">
    <property type="protein sequence ID" value="QOV18916.1"/>
    <property type="molecule type" value="Genomic_DNA"/>
</dbReference>
<organism evidence="1 2">
    <name type="scientific">Blautia liquoris</name>
    <dbReference type="NCBI Taxonomy" id="2779518"/>
    <lineage>
        <taxon>Bacteria</taxon>
        <taxon>Bacillati</taxon>
        <taxon>Bacillota</taxon>
        <taxon>Clostridia</taxon>
        <taxon>Lachnospirales</taxon>
        <taxon>Lachnospiraceae</taxon>
        <taxon>Blautia</taxon>
    </lineage>
</organism>
<dbReference type="RefSeq" id="WP_193735276.1">
    <property type="nucleotide sequence ID" value="NZ_CP063304.1"/>
</dbReference>
<reference evidence="1 2" key="1">
    <citation type="submission" date="2020-10" db="EMBL/GenBank/DDBJ databases">
        <title>Blautia liquoris sp.nov., isolated from the mud in a fermentation cellar used for the production of Chinese strong-flavoured liquor.</title>
        <authorList>
            <person name="Lu L."/>
        </authorList>
    </citation>
    <scope>NUCLEOTIDE SEQUENCE [LARGE SCALE GENOMIC DNA]</scope>
    <source>
        <strain evidence="1 2">LZLJ-3</strain>
    </source>
</reference>
<gene>
    <name evidence="1" type="ORF">INP51_13115</name>
</gene>
<dbReference type="Proteomes" id="UP000593601">
    <property type="component" value="Chromosome"/>
</dbReference>